<comment type="subcellular location">
    <subcellularLocation>
        <location evidence="1">Endoplasmic reticulum membrane</location>
        <topology evidence="1">Multi-pass membrane protein</topology>
    </subcellularLocation>
</comment>
<evidence type="ECO:0000313" key="13">
    <source>
        <dbReference type="EMBL" id="KAK4546385.1"/>
    </source>
</evidence>
<dbReference type="GO" id="GO:0050291">
    <property type="term" value="F:sphingosine N-acyltransferase activity"/>
    <property type="evidence" value="ECO:0007669"/>
    <property type="project" value="InterPro"/>
</dbReference>
<organism evidence="13 14">
    <name type="scientific">Oleoguttula mirabilis</name>
    <dbReference type="NCBI Taxonomy" id="1507867"/>
    <lineage>
        <taxon>Eukaryota</taxon>
        <taxon>Fungi</taxon>
        <taxon>Dikarya</taxon>
        <taxon>Ascomycota</taxon>
        <taxon>Pezizomycotina</taxon>
        <taxon>Dothideomycetes</taxon>
        <taxon>Dothideomycetidae</taxon>
        <taxon>Mycosphaerellales</taxon>
        <taxon>Teratosphaeriaceae</taxon>
        <taxon>Oleoguttula</taxon>
    </lineage>
</organism>
<feature type="transmembrane region" description="Helical" evidence="11">
    <location>
        <begin position="168"/>
        <end position="190"/>
    </location>
</feature>
<evidence type="ECO:0000256" key="5">
    <source>
        <dbReference type="ARBA" id="ARBA00022824"/>
    </source>
</evidence>
<proteinExistence type="inferred from homology"/>
<evidence type="ECO:0000256" key="4">
    <source>
        <dbReference type="ARBA" id="ARBA00022692"/>
    </source>
</evidence>
<evidence type="ECO:0000256" key="1">
    <source>
        <dbReference type="ARBA" id="ARBA00004477"/>
    </source>
</evidence>
<keyword evidence="4 9" id="KW-0812">Transmembrane</keyword>
<evidence type="ECO:0000256" key="11">
    <source>
        <dbReference type="SAM" id="Phobius"/>
    </source>
</evidence>
<feature type="compositionally biased region" description="Polar residues" evidence="10">
    <location>
        <begin position="51"/>
        <end position="68"/>
    </location>
</feature>
<keyword evidence="8" id="KW-0325">Glycoprotein</keyword>
<feature type="domain" description="TLC" evidence="12">
    <location>
        <begin position="203"/>
        <end position="452"/>
    </location>
</feature>
<dbReference type="PANTHER" id="PTHR12560:SF11">
    <property type="entry name" value="CERAMIDE SYNTHASE LAC1-RELATED"/>
    <property type="match status" value="1"/>
</dbReference>
<feature type="transmembrane region" description="Helical" evidence="11">
    <location>
        <begin position="287"/>
        <end position="305"/>
    </location>
</feature>
<evidence type="ECO:0000256" key="8">
    <source>
        <dbReference type="ARBA" id="ARBA00023180"/>
    </source>
</evidence>
<evidence type="ECO:0000256" key="10">
    <source>
        <dbReference type="SAM" id="MobiDB-lite"/>
    </source>
</evidence>
<feature type="region of interest" description="Disordered" evidence="10">
    <location>
        <begin position="491"/>
        <end position="544"/>
    </location>
</feature>
<evidence type="ECO:0000256" key="6">
    <source>
        <dbReference type="ARBA" id="ARBA00022989"/>
    </source>
</evidence>
<evidence type="ECO:0000313" key="14">
    <source>
        <dbReference type="Proteomes" id="UP001324427"/>
    </source>
</evidence>
<name>A0AAV9JN59_9PEZI</name>
<dbReference type="SMART" id="SM00724">
    <property type="entry name" value="TLC"/>
    <property type="match status" value="1"/>
</dbReference>
<feature type="transmembrane region" description="Helical" evidence="11">
    <location>
        <begin position="211"/>
        <end position="229"/>
    </location>
</feature>
<keyword evidence="7 9" id="KW-0472">Membrane</keyword>
<evidence type="ECO:0000259" key="12">
    <source>
        <dbReference type="PROSITE" id="PS50922"/>
    </source>
</evidence>
<evidence type="ECO:0000256" key="7">
    <source>
        <dbReference type="ARBA" id="ARBA00023136"/>
    </source>
</evidence>
<comment type="similarity">
    <text evidence="2">Belongs to the sphingosine N-acyltransferase family.</text>
</comment>
<feature type="transmembrane region" description="Helical" evidence="11">
    <location>
        <begin position="419"/>
        <end position="448"/>
    </location>
</feature>
<sequence>MSAQPRMESFPPLSPSASAHMMPKTSAPDTTRRRRKSSGLGADPRGDTAAGSITTNLPRQSASVSKTSPLERKSKSKSTEGAPRERKRTRATKLYRRWKRLCFKHTWLLPLVLILILLAAYGVSPGEHNPLHSALFLSYANPALHERTDTLPAHIGAVTQYGKGRADYAFVAFYTLVLTFTREFVMQRLLRPLALRAGMRTRAKQARFMEQAYTALYFTIFSPYGMWVMSRTPVWYFNTAGMYEGFPHRAHEACFKAYYLLQAAYWTQQMLVLLLQLEAPRKDFRELVLHHIITVSLIAMSYRFHFAYMGIVVYITHDISDFFIATSKLLNYIDSAITGPYYVFFLCVWAYLRHYVNLTILASLLPPFHFTTPATPLTPYPALNHYLPANGSTVTLNYGYFTAIGPFELNWKTEQYKCWISQIIAFSLLGCLQAVNIVWFFLLIRILVRYLLAGEKKDERSEDEGEEEEEEAAFGDGVEPVAVQVDANGSVMKPSIANGSTKGSGNGNGQAVKPQIAINGKPIEASQATGTSARGKADAVRRKR</sequence>
<comment type="caution">
    <text evidence="13">The sequence shown here is derived from an EMBL/GenBank/DDBJ whole genome shotgun (WGS) entry which is preliminary data.</text>
</comment>
<dbReference type="Pfam" id="PF03798">
    <property type="entry name" value="TRAM_LAG1_CLN8"/>
    <property type="match status" value="1"/>
</dbReference>
<keyword evidence="5" id="KW-0256">Endoplasmic reticulum</keyword>
<dbReference type="Proteomes" id="UP001324427">
    <property type="component" value="Unassembled WGS sequence"/>
</dbReference>
<dbReference type="AlphaFoldDB" id="A0AAV9JN59"/>
<gene>
    <name evidence="13" type="ORF">LTR36_002062</name>
</gene>
<dbReference type="EMBL" id="JAVFHQ010000015">
    <property type="protein sequence ID" value="KAK4546385.1"/>
    <property type="molecule type" value="Genomic_DNA"/>
</dbReference>
<keyword evidence="3" id="KW-0808">Transferase</keyword>
<feature type="transmembrane region" description="Helical" evidence="11">
    <location>
        <begin position="257"/>
        <end position="275"/>
    </location>
</feature>
<protein>
    <recommendedName>
        <fullName evidence="12">TLC domain-containing protein</fullName>
    </recommendedName>
</protein>
<dbReference type="GO" id="GO:0046513">
    <property type="term" value="P:ceramide biosynthetic process"/>
    <property type="evidence" value="ECO:0007669"/>
    <property type="project" value="InterPro"/>
</dbReference>
<evidence type="ECO:0000256" key="3">
    <source>
        <dbReference type="ARBA" id="ARBA00022679"/>
    </source>
</evidence>
<dbReference type="GO" id="GO:0005789">
    <property type="term" value="C:endoplasmic reticulum membrane"/>
    <property type="evidence" value="ECO:0007669"/>
    <property type="project" value="UniProtKB-SubCell"/>
</dbReference>
<dbReference type="InterPro" id="IPR006634">
    <property type="entry name" value="TLC-dom"/>
</dbReference>
<evidence type="ECO:0000256" key="2">
    <source>
        <dbReference type="ARBA" id="ARBA00009808"/>
    </source>
</evidence>
<dbReference type="InterPro" id="IPR016439">
    <property type="entry name" value="Lag1/Lac1-like"/>
</dbReference>
<keyword evidence="6 11" id="KW-1133">Transmembrane helix</keyword>
<keyword evidence="14" id="KW-1185">Reference proteome</keyword>
<accession>A0AAV9JN59</accession>
<dbReference type="PANTHER" id="PTHR12560">
    <property type="entry name" value="LONGEVITY ASSURANCE FACTOR 1 LAG1"/>
    <property type="match status" value="1"/>
</dbReference>
<feature type="compositionally biased region" description="Basic and acidic residues" evidence="10">
    <location>
        <begin position="535"/>
        <end position="544"/>
    </location>
</feature>
<evidence type="ECO:0000256" key="9">
    <source>
        <dbReference type="PROSITE-ProRule" id="PRU00205"/>
    </source>
</evidence>
<feature type="transmembrane region" description="Helical" evidence="11">
    <location>
        <begin position="106"/>
        <end position="123"/>
    </location>
</feature>
<dbReference type="PROSITE" id="PS50922">
    <property type="entry name" value="TLC"/>
    <property type="match status" value="1"/>
</dbReference>
<feature type="region of interest" description="Disordered" evidence="10">
    <location>
        <begin position="1"/>
        <end position="88"/>
    </location>
</feature>
<reference evidence="13 14" key="1">
    <citation type="submission" date="2021-11" db="EMBL/GenBank/DDBJ databases">
        <title>Black yeast isolated from Biological Soil Crust.</title>
        <authorList>
            <person name="Kurbessoian T."/>
        </authorList>
    </citation>
    <scope>NUCLEOTIDE SEQUENCE [LARGE SCALE GENOMIC DNA]</scope>
    <source>
        <strain evidence="13 14">CCFEE 5522</strain>
    </source>
</reference>